<feature type="compositionally biased region" description="Polar residues" evidence="1">
    <location>
        <begin position="92"/>
        <end position="106"/>
    </location>
</feature>
<keyword evidence="2" id="KW-0732">Signal</keyword>
<sequence length="106" mass="11727">MTRFQLVTLLLLFSLFIQTLGFFNWRSFGGFGHHKMHHSSSSSSEGHRGHGHRHRHHHHPTRPKTTKTSTITPTSPSTISSSPSIVPSKGTAQTPSFSTNLPTSTI</sequence>
<feature type="chain" id="PRO_5038116643" evidence="2">
    <location>
        <begin position="22"/>
        <end position="106"/>
    </location>
</feature>
<evidence type="ECO:0000256" key="2">
    <source>
        <dbReference type="SAM" id="SignalP"/>
    </source>
</evidence>
<dbReference type="AlphaFoldDB" id="A0A914LEV4"/>
<proteinExistence type="predicted"/>
<dbReference type="WBParaSite" id="Minc3s00450g12515">
    <property type="protein sequence ID" value="Minc3s00450g12515"/>
    <property type="gene ID" value="Minc3s00450g12515"/>
</dbReference>
<dbReference type="Proteomes" id="UP000887563">
    <property type="component" value="Unplaced"/>
</dbReference>
<protein>
    <submittedName>
        <fullName evidence="4">Candidate secreted effector</fullName>
    </submittedName>
</protein>
<evidence type="ECO:0000313" key="4">
    <source>
        <dbReference type="WBParaSite" id="Minc3s00450g12515"/>
    </source>
</evidence>
<feature type="signal peptide" evidence="2">
    <location>
        <begin position="1"/>
        <end position="21"/>
    </location>
</feature>
<feature type="compositionally biased region" description="Basic residues" evidence="1">
    <location>
        <begin position="49"/>
        <end position="65"/>
    </location>
</feature>
<feature type="compositionally biased region" description="Low complexity" evidence="1">
    <location>
        <begin position="66"/>
        <end position="91"/>
    </location>
</feature>
<keyword evidence="3" id="KW-1185">Reference proteome</keyword>
<accession>A0A914LEV4</accession>
<evidence type="ECO:0000256" key="1">
    <source>
        <dbReference type="SAM" id="MobiDB-lite"/>
    </source>
</evidence>
<feature type="region of interest" description="Disordered" evidence="1">
    <location>
        <begin position="34"/>
        <end position="106"/>
    </location>
</feature>
<reference evidence="4" key="1">
    <citation type="submission" date="2022-11" db="UniProtKB">
        <authorList>
            <consortium name="WormBaseParasite"/>
        </authorList>
    </citation>
    <scope>IDENTIFICATION</scope>
</reference>
<evidence type="ECO:0000313" key="3">
    <source>
        <dbReference type="Proteomes" id="UP000887563"/>
    </source>
</evidence>
<name>A0A914LEV4_MELIC</name>
<organism evidence="3 4">
    <name type="scientific">Meloidogyne incognita</name>
    <name type="common">Southern root-knot nematode worm</name>
    <name type="synonym">Oxyuris incognita</name>
    <dbReference type="NCBI Taxonomy" id="6306"/>
    <lineage>
        <taxon>Eukaryota</taxon>
        <taxon>Metazoa</taxon>
        <taxon>Ecdysozoa</taxon>
        <taxon>Nematoda</taxon>
        <taxon>Chromadorea</taxon>
        <taxon>Rhabditida</taxon>
        <taxon>Tylenchina</taxon>
        <taxon>Tylenchomorpha</taxon>
        <taxon>Tylenchoidea</taxon>
        <taxon>Meloidogynidae</taxon>
        <taxon>Meloidogyninae</taxon>
        <taxon>Meloidogyne</taxon>
        <taxon>Meloidogyne incognita group</taxon>
    </lineage>
</organism>